<evidence type="ECO:0000313" key="2">
    <source>
        <dbReference type="Proteomes" id="UP000261580"/>
    </source>
</evidence>
<protein>
    <submittedName>
        <fullName evidence="1">Uncharacterized protein</fullName>
    </submittedName>
</protein>
<accession>A0A3Q4H4A2</accession>
<dbReference type="AlphaFoldDB" id="A0A3Q4H4A2"/>
<reference evidence="1" key="2">
    <citation type="submission" date="2025-09" db="UniProtKB">
        <authorList>
            <consortium name="Ensembl"/>
        </authorList>
    </citation>
    <scope>IDENTIFICATION</scope>
</reference>
<evidence type="ECO:0000313" key="1">
    <source>
        <dbReference type="Ensembl" id="ENSNBRP00000017455.1"/>
    </source>
</evidence>
<keyword evidence="2" id="KW-1185">Reference proteome</keyword>
<name>A0A3Q4H4A2_NEOBR</name>
<dbReference type="Proteomes" id="UP000261580">
    <property type="component" value="Unassembled WGS sequence"/>
</dbReference>
<proteinExistence type="predicted"/>
<sequence length="139" mass="15531">MAFLTCLSPVILSSKTRGLFTMFKRPTCRVVNCSLMSVRGTLDGKACSLEISETYPRLPMSRTIDIYFNYILYKNSINSISAKSQQKSLEGALYCKQALGNNGKEKLQLNRKKPPTEAGCHLQNCSVRVHGHNILVICK</sequence>
<organism evidence="1 2">
    <name type="scientific">Neolamprologus brichardi</name>
    <name type="common">Fairy cichlid</name>
    <name type="synonym">Lamprologus brichardi</name>
    <dbReference type="NCBI Taxonomy" id="32507"/>
    <lineage>
        <taxon>Eukaryota</taxon>
        <taxon>Metazoa</taxon>
        <taxon>Chordata</taxon>
        <taxon>Craniata</taxon>
        <taxon>Vertebrata</taxon>
        <taxon>Euteleostomi</taxon>
        <taxon>Actinopterygii</taxon>
        <taxon>Neopterygii</taxon>
        <taxon>Teleostei</taxon>
        <taxon>Neoteleostei</taxon>
        <taxon>Acanthomorphata</taxon>
        <taxon>Ovalentaria</taxon>
        <taxon>Cichlomorphae</taxon>
        <taxon>Cichliformes</taxon>
        <taxon>Cichlidae</taxon>
        <taxon>African cichlids</taxon>
        <taxon>Pseudocrenilabrinae</taxon>
        <taxon>Lamprologini</taxon>
        <taxon>Neolamprologus</taxon>
    </lineage>
</organism>
<reference evidence="1" key="1">
    <citation type="submission" date="2025-08" db="UniProtKB">
        <authorList>
            <consortium name="Ensembl"/>
        </authorList>
    </citation>
    <scope>IDENTIFICATION</scope>
</reference>
<dbReference type="Ensembl" id="ENSNBRT00000017926.1">
    <property type="protein sequence ID" value="ENSNBRP00000017455.1"/>
    <property type="gene ID" value="ENSNBRG00000013482.1"/>
</dbReference>